<dbReference type="Pfam" id="PF14742">
    <property type="entry name" value="GDE_N_bis"/>
    <property type="match status" value="1"/>
</dbReference>
<dbReference type="OrthoDB" id="9759959at2"/>
<organism evidence="3 4">
    <name type="scientific">Luteococcus japonicus LSP_Lj1</name>
    <dbReference type="NCBI Taxonomy" id="1255658"/>
    <lineage>
        <taxon>Bacteria</taxon>
        <taxon>Bacillati</taxon>
        <taxon>Actinomycetota</taxon>
        <taxon>Actinomycetes</taxon>
        <taxon>Propionibacteriales</taxon>
        <taxon>Propionibacteriaceae</taxon>
        <taxon>Luteococcus</taxon>
    </lineage>
</organism>
<feature type="domain" description="Putative glycogen debranching enzyme N-terminal" evidence="1">
    <location>
        <begin position="16"/>
        <end position="196"/>
    </location>
</feature>
<proteinExistence type="predicted"/>
<name>A0A1R4IM47_9ACTN</name>
<sequence>MQQPFLTHHSAVLAAPVQAWSALDGQADGLVAERTVEGVYCADSRVVSQLEVTSPSHALEHIGTDERGGARAAFQYVLRTPELGVDPALLLNRVRQVDGTGISEHYELSTASLESLDVDLRVRLRPDATAMQEIKSGLHGQDVAAMLTDRGVTFPWRDEKTTATLTTDATCTLAGDDIVLDWWLTLPPRGTAAVNFRLDLVDAAAPFVACTAPALVPPGTDGTNAALDRLLTTSFADINGLRMAHPATPDEGFLAAGAPWYFTLFGRDSLISARNLVPHDLSVARGTLKVLAQLQGDAADVDSAQQPGKILHEVRQEPLELALSHQGQAEHQMSLPPLYYGTVDATPLWIMLLDEAEAAGLDEAEVRSLLPALKAALAWLRDFGDADGDGFLEYRDESGHGLANQGWKDSGDSIRFADGTMAAGSVALAEVQGYAHAAALGGARLLEKYESDAAAAEQWRAWAAALAERFRAKFWTSDDLGRYPVLALNGAMDADGSKPRVDGVASNMGHLLGTGILSEDEARLVVDRLMHPTMASGYGIRTMSTTNGGYWPLSYHVGSVWTHDTAFIIVQMLRDGFRTEARELATQLLRAAEGFSFRMPELFGGMSADEVFPPQPYPASCRPQAWAATSSVVIARALA</sequence>
<evidence type="ECO:0000313" key="3">
    <source>
        <dbReference type="EMBL" id="SJN20881.1"/>
    </source>
</evidence>
<dbReference type="AlphaFoldDB" id="A0A1R4IM47"/>
<dbReference type="InterPro" id="IPR054491">
    <property type="entry name" value="MGH1-like_GH"/>
</dbReference>
<dbReference type="Pfam" id="PF22422">
    <property type="entry name" value="MGH1-like_GH"/>
    <property type="match status" value="1"/>
</dbReference>
<dbReference type="STRING" id="1255658.FM114_02585"/>
<dbReference type="InterPro" id="IPR032856">
    <property type="entry name" value="GDE_N_bis"/>
</dbReference>
<dbReference type="Gene3D" id="1.50.10.10">
    <property type="match status" value="1"/>
</dbReference>
<dbReference type="InterPro" id="IPR008928">
    <property type="entry name" value="6-hairpin_glycosidase_sf"/>
</dbReference>
<keyword evidence="4" id="KW-1185">Reference proteome</keyword>
<gene>
    <name evidence="3" type="ORF">FM114_02585</name>
</gene>
<accession>A0A1R4IM47</accession>
<dbReference type="SUPFAM" id="SSF48208">
    <property type="entry name" value="Six-hairpin glycosidases"/>
    <property type="match status" value="1"/>
</dbReference>
<evidence type="ECO:0000259" key="1">
    <source>
        <dbReference type="Pfam" id="PF14742"/>
    </source>
</evidence>
<evidence type="ECO:0000259" key="2">
    <source>
        <dbReference type="Pfam" id="PF22422"/>
    </source>
</evidence>
<dbReference type="Proteomes" id="UP000188342">
    <property type="component" value="Unassembled WGS sequence"/>
</dbReference>
<evidence type="ECO:0000313" key="4">
    <source>
        <dbReference type="Proteomes" id="UP000188342"/>
    </source>
</evidence>
<reference evidence="3 4" key="1">
    <citation type="submission" date="2017-02" db="EMBL/GenBank/DDBJ databases">
        <authorList>
            <person name="Peterson S.W."/>
        </authorList>
    </citation>
    <scope>NUCLEOTIDE SEQUENCE [LARGE SCALE GENOMIC DNA]</scope>
    <source>
        <strain evidence="3 4">LSP_Lj1</strain>
    </source>
</reference>
<dbReference type="GO" id="GO:0005975">
    <property type="term" value="P:carbohydrate metabolic process"/>
    <property type="evidence" value="ECO:0007669"/>
    <property type="project" value="InterPro"/>
</dbReference>
<dbReference type="RefSeq" id="WP_094763634.1">
    <property type="nucleotide sequence ID" value="NZ_FUKQ01000010.1"/>
</dbReference>
<feature type="domain" description="Mannosylglycerate hydrolase MGH1-like glycoside hydrolase" evidence="2">
    <location>
        <begin position="351"/>
        <end position="592"/>
    </location>
</feature>
<dbReference type="InterPro" id="IPR012341">
    <property type="entry name" value="6hp_glycosidase-like_sf"/>
</dbReference>
<protein>
    <submittedName>
        <fullName evidence="3">Amylo-alpha-1,6-glucosidase</fullName>
    </submittedName>
</protein>
<dbReference type="EMBL" id="FUKQ01000010">
    <property type="protein sequence ID" value="SJN20881.1"/>
    <property type="molecule type" value="Genomic_DNA"/>
</dbReference>